<dbReference type="Pfam" id="PF00514">
    <property type="entry name" value="Arm"/>
    <property type="match status" value="8"/>
</dbReference>
<dbReference type="PANTHER" id="PTHR23316">
    <property type="entry name" value="IMPORTIN ALPHA"/>
    <property type="match status" value="1"/>
</dbReference>
<dbReference type="GO" id="GO:0005737">
    <property type="term" value="C:cytoplasm"/>
    <property type="evidence" value="ECO:0007669"/>
    <property type="project" value="InterPro"/>
</dbReference>
<organism evidence="8 9">
    <name type="scientific">Hypsibius exemplaris</name>
    <name type="common">Freshwater tardigrade</name>
    <dbReference type="NCBI Taxonomy" id="2072580"/>
    <lineage>
        <taxon>Eukaryota</taxon>
        <taxon>Metazoa</taxon>
        <taxon>Ecdysozoa</taxon>
        <taxon>Tardigrada</taxon>
        <taxon>Eutardigrada</taxon>
        <taxon>Parachela</taxon>
        <taxon>Hypsibioidea</taxon>
        <taxon>Hypsibiidae</taxon>
        <taxon>Hypsibius</taxon>
    </lineage>
</organism>
<dbReference type="OrthoDB" id="29145at2759"/>
<dbReference type="GO" id="GO:0061608">
    <property type="term" value="F:nuclear import signal receptor activity"/>
    <property type="evidence" value="ECO:0007669"/>
    <property type="project" value="InterPro"/>
</dbReference>
<dbReference type="InterPro" id="IPR036975">
    <property type="entry name" value="Importin-a_IBB_sf"/>
</dbReference>
<dbReference type="InterPro" id="IPR024931">
    <property type="entry name" value="Importin_alpha"/>
</dbReference>
<dbReference type="Proteomes" id="UP000192578">
    <property type="component" value="Unassembled WGS sequence"/>
</dbReference>
<gene>
    <name evidence="8" type="ORF">BV898_13502</name>
</gene>
<dbReference type="InterPro" id="IPR000225">
    <property type="entry name" value="Armadillo"/>
</dbReference>
<comment type="similarity">
    <text evidence="1 5">Belongs to the importin alpha family.</text>
</comment>
<dbReference type="EMBL" id="MTYJ01000150">
    <property type="protein sequence ID" value="OQV12240.1"/>
    <property type="molecule type" value="Genomic_DNA"/>
</dbReference>
<dbReference type="InterPro" id="IPR011989">
    <property type="entry name" value="ARM-like"/>
</dbReference>
<dbReference type="AlphaFoldDB" id="A0A1W0WAP3"/>
<feature type="repeat" description="ARM" evidence="6">
    <location>
        <begin position="373"/>
        <end position="417"/>
    </location>
</feature>
<dbReference type="PROSITE" id="PS51214">
    <property type="entry name" value="IBB"/>
    <property type="match status" value="1"/>
</dbReference>
<keyword evidence="4 5" id="KW-0653">Protein transport</keyword>
<evidence type="ECO:0000256" key="1">
    <source>
        <dbReference type="ARBA" id="ARBA00010394"/>
    </source>
</evidence>
<dbReference type="SUPFAM" id="SSF48371">
    <property type="entry name" value="ARM repeat"/>
    <property type="match status" value="1"/>
</dbReference>
<dbReference type="InterPro" id="IPR032413">
    <property type="entry name" value="Arm_3"/>
</dbReference>
<evidence type="ECO:0000256" key="4">
    <source>
        <dbReference type="ARBA" id="ARBA00022927"/>
    </source>
</evidence>
<dbReference type="PROSITE" id="PS50176">
    <property type="entry name" value="ARM_REPEAT"/>
    <property type="match status" value="3"/>
</dbReference>
<evidence type="ECO:0000313" key="8">
    <source>
        <dbReference type="EMBL" id="OQV12240.1"/>
    </source>
</evidence>
<evidence type="ECO:0000256" key="3">
    <source>
        <dbReference type="ARBA" id="ARBA00022737"/>
    </source>
</evidence>
<sequence length="575" mass="62726">MGKSHCTAACAISPISPSLQIPVSSPSTSSQIVPSSADYFATGFSSLTMEQHKSKYKNSGVDANEIRTRREQQQNLLRKERRDEQIAKRMNIASFASSTDEEQSNNEMGGDASAQIMAVTSEMLQDLHGNDPAKMLLATQNFRKLLSREPNPPIDEVISTGILPKFVYFLQMEQHPQLQFEAAWALTNIASGTSQQTRKVIEAGAVPIFIKLLQSPSEDVQEQAVWALGNIAGDSTECRDLVLNEGILGPLVTIFTRSKRLSMIRNAVWALSNLCRGKNPQPDFAKVKAALPVLARLLFHSDADVLTDSCWAISYLCDGPNDKIQAVIDAGVCRRLVELLGNDAQNVVSAALRAVGNIVTGDDVQTQTVLNSGVLDPLKVLLTRPDVKEAIRKEACWTLSNITAGNRQQIQCVIDGGIISILIDILANADFKTRKEAAWAITNALSGGTPEQIQMFVDSGAVPPMCELLGSTDARILQVALTGLENILRVGQSKLDDQGLNPNALLIEHCYGLEKLEALQVHENPEIYQKALEIIEIYFGTEDEDAEVLEDRVEGNQYSFAVNPPAGNPPGSFQF</sequence>
<dbReference type="SMART" id="SM00185">
    <property type="entry name" value="ARM"/>
    <property type="match status" value="8"/>
</dbReference>
<reference evidence="9" key="1">
    <citation type="submission" date="2017-01" db="EMBL/GenBank/DDBJ databases">
        <title>Comparative genomics of anhydrobiosis in the tardigrade Hypsibius dujardini.</title>
        <authorList>
            <person name="Yoshida Y."/>
            <person name="Koutsovoulos G."/>
            <person name="Laetsch D."/>
            <person name="Stevens L."/>
            <person name="Kumar S."/>
            <person name="Horikawa D."/>
            <person name="Ishino K."/>
            <person name="Komine S."/>
            <person name="Tomita M."/>
            <person name="Blaxter M."/>
            <person name="Arakawa K."/>
        </authorList>
    </citation>
    <scope>NUCLEOTIDE SEQUENCE [LARGE SCALE GENOMIC DNA]</scope>
    <source>
        <strain evidence="9">Z151</strain>
    </source>
</reference>
<dbReference type="FunFam" id="1.25.10.10:FF:000021">
    <property type="entry name" value="Importin subunit alpha"/>
    <property type="match status" value="1"/>
</dbReference>
<dbReference type="Gene3D" id="1.20.5.690">
    <property type="entry name" value="Importin-alpha, importin-beta-binding domain"/>
    <property type="match status" value="1"/>
</dbReference>
<keyword evidence="2 5" id="KW-0813">Transport</keyword>
<dbReference type="InterPro" id="IPR002652">
    <property type="entry name" value="Importin-a_IBB"/>
</dbReference>
<name>A0A1W0WAP3_HYPEX</name>
<evidence type="ECO:0000313" key="9">
    <source>
        <dbReference type="Proteomes" id="UP000192578"/>
    </source>
</evidence>
<dbReference type="Pfam" id="PF16186">
    <property type="entry name" value="Arm_3"/>
    <property type="match status" value="1"/>
</dbReference>
<dbReference type="Pfam" id="PF01749">
    <property type="entry name" value="IBB"/>
    <property type="match status" value="1"/>
</dbReference>
<accession>A0A1W0WAP3</accession>
<dbReference type="GO" id="GO:0005634">
    <property type="term" value="C:nucleus"/>
    <property type="evidence" value="ECO:0007669"/>
    <property type="project" value="UniProtKB-ARBA"/>
</dbReference>
<keyword evidence="9" id="KW-1185">Reference proteome</keyword>
<dbReference type="InterPro" id="IPR016024">
    <property type="entry name" value="ARM-type_fold"/>
</dbReference>
<evidence type="ECO:0000256" key="2">
    <source>
        <dbReference type="ARBA" id="ARBA00022448"/>
    </source>
</evidence>
<comment type="caution">
    <text evidence="8">The sequence shown here is derived from an EMBL/GenBank/DDBJ whole genome shotgun (WGS) entry which is preliminary data.</text>
</comment>
<proteinExistence type="inferred from homology"/>
<evidence type="ECO:0000256" key="5">
    <source>
        <dbReference type="PIRNR" id="PIRNR005673"/>
    </source>
</evidence>
<evidence type="ECO:0000256" key="6">
    <source>
        <dbReference type="PROSITE-ProRule" id="PRU00259"/>
    </source>
</evidence>
<dbReference type="PIRSF" id="PIRSF005673">
    <property type="entry name" value="Importin_alpha"/>
    <property type="match status" value="1"/>
</dbReference>
<evidence type="ECO:0000259" key="7">
    <source>
        <dbReference type="PROSITE" id="PS51214"/>
    </source>
</evidence>
<feature type="repeat" description="ARM" evidence="6">
    <location>
        <begin position="204"/>
        <end position="246"/>
    </location>
</feature>
<feature type="repeat" description="ARM" evidence="6">
    <location>
        <begin position="161"/>
        <end position="204"/>
    </location>
</feature>
<dbReference type="Gene3D" id="1.25.10.10">
    <property type="entry name" value="Leucine-rich Repeat Variant"/>
    <property type="match status" value="1"/>
</dbReference>
<protein>
    <recommendedName>
        <fullName evidence="5">Importin subunit alpha</fullName>
    </recommendedName>
</protein>
<dbReference type="GO" id="GO:0006606">
    <property type="term" value="P:protein import into nucleus"/>
    <property type="evidence" value="ECO:0007669"/>
    <property type="project" value="InterPro"/>
</dbReference>
<feature type="domain" description="IBB" evidence="7">
    <location>
        <begin position="36"/>
        <end position="99"/>
    </location>
</feature>
<keyword evidence="3" id="KW-0677">Repeat</keyword>